<keyword evidence="1" id="KW-0472">Membrane</keyword>
<reference evidence="2" key="1">
    <citation type="submission" date="2021-01" db="EMBL/GenBank/DDBJ databases">
        <title>Fulvivirga kasyanovii gen. nov., sp nov., a novel member of the phylum Bacteroidetes isolated from seawater in a mussel farm.</title>
        <authorList>
            <person name="Zhao L.-H."/>
            <person name="Wang Z.-J."/>
        </authorList>
    </citation>
    <scope>NUCLEOTIDE SEQUENCE</scope>
    <source>
        <strain evidence="2">29W222</strain>
    </source>
</reference>
<protein>
    <submittedName>
        <fullName evidence="2">Uncharacterized protein</fullName>
    </submittedName>
</protein>
<keyword evidence="1" id="KW-0812">Transmembrane</keyword>
<name>A0A937FTT8_9BACT</name>
<keyword evidence="1" id="KW-1133">Transmembrane helix</keyword>
<dbReference type="Proteomes" id="UP000614216">
    <property type="component" value="Unassembled WGS sequence"/>
</dbReference>
<dbReference type="AlphaFoldDB" id="A0A937FTT8"/>
<proteinExistence type="predicted"/>
<organism evidence="2 3">
    <name type="scientific">Fulvivirga marina</name>
    <dbReference type="NCBI Taxonomy" id="2494733"/>
    <lineage>
        <taxon>Bacteria</taxon>
        <taxon>Pseudomonadati</taxon>
        <taxon>Bacteroidota</taxon>
        <taxon>Cytophagia</taxon>
        <taxon>Cytophagales</taxon>
        <taxon>Fulvivirgaceae</taxon>
        <taxon>Fulvivirga</taxon>
    </lineage>
</organism>
<evidence type="ECO:0000313" key="3">
    <source>
        <dbReference type="Proteomes" id="UP000614216"/>
    </source>
</evidence>
<dbReference type="RefSeq" id="WP_202854227.1">
    <property type="nucleotide sequence ID" value="NZ_JAEUGD010000001.1"/>
</dbReference>
<gene>
    <name evidence="2" type="ORF">JMN32_00070</name>
</gene>
<evidence type="ECO:0000256" key="1">
    <source>
        <dbReference type="SAM" id="Phobius"/>
    </source>
</evidence>
<evidence type="ECO:0000313" key="2">
    <source>
        <dbReference type="EMBL" id="MBL6444682.1"/>
    </source>
</evidence>
<accession>A0A937FTT8</accession>
<comment type="caution">
    <text evidence="2">The sequence shown here is derived from an EMBL/GenBank/DDBJ whole genome shotgun (WGS) entry which is preliminary data.</text>
</comment>
<dbReference type="EMBL" id="JAEUGD010000001">
    <property type="protein sequence ID" value="MBL6444682.1"/>
    <property type="molecule type" value="Genomic_DNA"/>
</dbReference>
<sequence length="148" mass="15903">MATTIKIGNKTFVIPEPDSPCDLWRGYYDKLKREVGTDNARTIWLVTWQANGSGSCTTNADFNKWLTKNKLDVSSAATRAVADISGIGSNILGFGKGLTKTLSIAIPVTLAGVLAAILYILFNTAKKTDAVDVAMLATPQGRLIKLLK</sequence>
<feature type="transmembrane region" description="Helical" evidence="1">
    <location>
        <begin position="102"/>
        <end position="122"/>
    </location>
</feature>
<keyword evidence="3" id="KW-1185">Reference proteome</keyword>